<sequence>MGDTTAAIVWGISVDPVDFLSNLDAFRKALPAIHSLRLCNQFGQGEKAAITKLPRELIEVIEEELLALHHQQEKSLLFGWSQKYRCFEGSCRASDHMDADHLGMHEDVVENAEIRLHQAHPEWSTAEGFEFPENYQNLLDEEVASRLDELADEYTWEYCFETKMKWVPEVRKHMCADGNNDVLRRHFGLEGFIMHENLNTSTIAYLKSNVPRYSYEVTCPEKATICYLILPTQSAQWTVRLDPNSIDSGEYYGESASSMLVDRNSLDLNQEHQKRFARAMLRLGLKPSVHPSQLYKTLSATSSVGDSTFRQVPPPAADKNASTEERKKRDAITTERIRSLNESQWPKLMFLVNTDCCAF</sequence>
<dbReference type="Proteomes" id="UP001341245">
    <property type="component" value="Unassembled WGS sequence"/>
</dbReference>
<name>A0ABR0TQL0_AURPU</name>
<comment type="caution">
    <text evidence="2">The sequence shown here is derived from an EMBL/GenBank/DDBJ whole genome shotgun (WGS) entry which is preliminary data.</text>
</comment>
<organism evidence="2 3">
    <name type="scientific">Aureobasidium pullulans</name>
    <name type="common">Black yeast</name>
    <name type="synonym">Pullularia pullulans</name>
    <dbReference type="NCBI Taxonomy" id="5580"/>
    <lineage>
        <taxon>Eukaryota</taxon>
        <taxon>Fungi</taxon>
        <taxon>Dikarya</taxon>
        <taxon>Ascomycota</taxon>
        <taxon>Pezizomycotina</taxon>
        <taxon>Dothideomycetes</taxon>
        <taxon>Dothideomycetidae</taxon>
        <taxon>Dothideales</taxon>
        <taxon>Saccotheciaceae</taxon>
        <taxon>Aureobasidium</taxon>
    </lineage>
</organism>
<accession>A0ABR0TQL0</accession>
<evidence type="ECO:0000256" key="1">
    <source>
        <dbReference type="SAM" id="MobiDB-lite"/>
    </source>
</evidence>
<gene>
    <name evidence="2" type="ORF">QM012_006565</name>
</gene>
<proteinExistence type="predicted"/>
<feature type="compositionally biased region" description="Basic and acidic residues" evidence="1">
    <location>
        <begin position="321"/>
        <end position="333"/>
    </location>
</feature>
<dbReference type="EMBL" id="JASGXD010000004">
    <property type="protein sequence ID" value="KAK6006155.1"/>
    <property type="molecule type" value="Genomic_DNA"/>
</dbReference>
<evidence type="ECO:0000313" key="3">
    <source>
        <dbReference type="Proteomes" id="UP001341245"/>
    </source>
</evidence>
<evidence type="ECO:0000313" key="2">
    <source>
        <dbReference type="EMBL" id="KAK6006155.1"/>
    </source>
</evidence>
<reference evidence="2 3" key="1">
    <citation type="submission" date="2023-11" db="EMBL/GenBank/DDBJ databases">
        <title>Draft genome sequence and annotation of the polyextremotolerant black yeast-like fungus Aureobasidium pullulans NRRL 62042.</title>
        <authorList>
            <person name="Dielentheis-Frenken M.R.E."/>
            <person name="Wibberg D."/>
            <person name="Blank L.M."/>
            <person name="Tiso T."/>
        </authorList>
    </citation>
    <scope>NUCLEOTIDE SEQUENCE [LARGE SCALE GENOMIC DNA]</scope>
    <source>
        <strain evidence="2 3">NRRL 62042</strain>
    </source>
</reference>
<protein>
    <submittedName>
        <fullName evidence="2">Uncharacterized protein</fullName>
    </submittedName>
</protein>
<keyword evidence="3" id="KW-1185">Reference proteome</keyword>
<feature type="region of interest" description="Disordered" evidence="1">
    <location>
        <begin position="305"/>
        <end position="333"/>
    </location>
</feature>